<evidence type="ECO:0000313" key="2">
    <source>
        <dbReference type="Proteomes" id="UP000434639"/>
    </source>
</evidence>
<protein>
    <submittedName>
        <fullName evidence="1">Uncharacterized protein</fullName>
    </submittedName>
</protein>
<reference evidence="1 2" key="1">
    <citation type="journal article" date="2017" name="Int. J. Syst. Evol. Microbiol.">
        <title>Bacillus mangrovi sp. nov., isolated from a sediment sample from a mangrove forest.</title>
        <authorList>
            <person name="Gupta V."/>
            <person name="Singh P.K."/>
            <person name="Korpole S."/>
            <person name="Tanuku N.R.S."/>
            <person name="Pinnaka A.K."/>
        </authorList>
    </citation>
    <scope>NUCLEOTIDE SEQUENCE [LARGE SCALE GENOMIC DNA]</scope>
    <source>
        <strain evidence="1 2">KCTC 33872</strain>
    </source>
</reference>
<dbReference type="RefSeq" id="WP_155113511.1">
    <property type="nucleotide sequence ID" value="NZ_WMIB01000021.1"/>
</dbReference>
<proteinExistence type="predicted"/>
<dbReference type="Proteomes" id="UP000434639">
    <property type="component" value="Unassembled WGS sequence"/>
</dbReference>
<accession>A0A7X2V6E4</accession>
<keyword evidence="2" id="KW-1185">Reference proteome</keyword>
<evidence type="ECO:0000313" key="1">
    <source>
        <dbReference type="EMBL" id="MTH55003.1"/>
    </source>
</evidence>
<dbReference type="AlphaFoldDB" id="A0A7X2V6E4"/>
<gene>
    <name evidence="1" type="ORF">GKZ89_16490</name>
</gene>
<organism evidence="1 2">
    <name type="scientific">Metabacillus mangrovi</name>
    <dbReference type="NCBI Taxonomy" id="1491830"/>
    <lineage>
        <taxon>Bacteria</taxon>
        <taxon>Bacillati</taxon>
        <taxon>Bacillota</taxon>
        <taxon>Bacilli</taxon>
        <taxon>Bacillales</taxon>
        <taxon>Bacillaceae</taxon>
        <taxon>Metabacillus</taxon>
    </lineage>
</organism>
<sequence>MEVKLTPKDAVSIAIDYQQKYKVPGFISENVQHSVKYYENFHRVEGPAWLVISQMENNRFEGDDHFSIIISDVKKVVEYIIDFSGFSHSPHKIDNDNFTEEELSELLEEDD</sequence>
<name>A0A7X2V6E4_9BACI</name>
<dbReference type="OrthoDB" id="2631581at2"/>
<dbReference type="EMBL" id="WMIB01000021">
    <property type="protein sequence ID" value="MTH55003.1"/>
    <property type="molecule type" value="Genomic_DNA"/>
</dbReference>
<comment type="caution">
    <text evidence="1">The sequence shown here is derived from an EMBL/GenBank/DDBJ whole genome shotgun (WGS) entry which is preliminary data.</text>
</comment>